<feature type="compositionally biased region" description="Low complexity" evidence="2">
    <location>
        <begin position="352"/>
        <end position="407"/>
    </location>
</feature>
<feature type="transmembrane region" description="Helical" evidence="3">
    <location>
        <begin position="23"/>
        <end position="46"/>
    </location>
</feature>
<organism evidence="5 6">
    <name type="scientific">Glutamicibacter arilaitensis</name>
    <dbReference type="NCBI Taxonomy" id="256701"/>
    <lineage>
        <taxon>Bacteria</taxon>
        <taxon>Bacillati</taxon>
        <taxon>Actinomycetota</taxon>
        <taxon>Actinomycetes</taxon>
        <taxon>Micrococcales</taxon>
        <taxon>Micrococcaceae</taxon>
        <taxon>Glutamicibacter</taxon>
    </lineage>
</organism>
<evidence type="ECO:0000313" key="5">
    <source>
        <dbReference type="EMBL" id="TFH54627.1"/>
    </source>
</evidence>
<keyword evidence="3" id="KW-0472">Membrane</keyword>
<feature type="compositionally biased region" description="Polar residues" evidence="2">
    <location>
        <begin position="321"/>
        <end position="351"/>
    </location>
</feature>
<evidence type="ECO:0000256" key="1">
    <source>
        <dbReference type="ARBA" id="ARBA00022729"/>
    </source>
</evidence>
<dbReference type="GO" id="GO:0004222">
    <property type="term" value="F:metalloendopeptidase activity"/>
    <property type="evidence" value="ECO:0007669"/>
    <property type="project" value="TreeGrafter"/>
</dbReference>
<evidence type="ECO:0000313" key="6">
    <source>
        <dbReference type="Proteomes" id="UP000297638"/>
    </source>
</evidence>
<dbReference type="InterPro" id="IPR050570">
    <property type="entry name" value="Cell_wall_metabolism_enzyme"/>
</dbReference>
<dbReference type="CDD" id="cd12797">
    <property type="entry name" value="M23_peptidase"/>
    <property type="match status" value="1"/>
</dbReference>
<dbReference type="Gene3D" id="2.70.70.10">
    <property type="entry name" value="Glucose Permease (Domain IIA)"/>
    <property type="match status" value="1"/>
</dbReference>
<evidence type="ECO:0000259" key="4">
    <source>
        <dbReference type="Pfam" id="PF01551"/>
    </source>
</evidence>
<evidence type="ECO:0000256" key="3">
    <source>
        <dbReference type="SAM" id="Phobius"/>
    </source>
</evidence>
<comment type="caution">
    <text evidence="5">The sequence shown here is derived from an EMBL/GenBank/DDBJ whole genome shotgun (WGS) entry which is preliminary data.</text>
</comment>
<feature type="domain" description="M23ase beta-sheet core" evidence="4">
    <location>
        <begin position="163"/>
        <end position="257"/>
    </location>
</feature>
<name>A0A4Y8TRY3_9MICC</name>
<dbReference type="InterPro" id="IPR011055">
    <property type="entry name" value="Dup_hybrid_motif"/>
</dbReference>
<dbReference type="AlphaFoldDB" id="A0A4Y8TRY3"/>
<protein>
    <recommendedName>
        <fullName evidence="4">M23ase beta-sheet core domain-containing protein</fullName>
    </recommendedName>
</protein>
<proteinExistence type="predicted"/>
<dbReference type="PANTHER" id="PTHR21666">
    <property type="entry name" value="PEPTIDASE-RELATED"/>
    <property type="match status" value="1"/>
</dbReference>
<keyword evidence="1" id="KW-0732">Signal</keyword>
<dbReference type="SUPFAM" id="SSF51261">
    <property type="entry name" value="Duplicated hybrid motif"/>
    <property type="match status" value="1"/>
</dbReference>
<gene>
    <name evidence="5" type="ORF">EXY26_16420</name>
</gene>
<feature type="compositionally biased region" description="Low complexity" evidence="2">
    <location>
        <begin position="435"/>
        <end position="460"/>
    </location>
</feature>
<accession>A0A4Y8TRY3</accession>
<dbReference type="InterPro" id="IPR016047">
    <property type="entry name" value="M23ase_b-sheet_dom"/>
</dbReference>
<reference evidence="5 6" key="1">
    <citation type="submission" date="2019-03" db="EMBL/GenBank/DDBJ databases">
        <title>Glutamicibacter sp. LJH19 genome.</title>
        <authorList>
            <person name="Sinai Borker S."/>
            <person name="Kumar R."/>
        </authorList>
    </citation>
    <scope>NUCLEOTIDE SEQUENCE [LARGE SCALE GENOMIC DNA]</scope>
    <source>
        <strain evidence="5 6">LJH19</strain>
    </source>
</reference>
<keyword evidence="3" id="KW-1133">Transmembrane helix</keyword>
<dbReference type="PANTHER" id="PTHR21666:SF289">
    <property type="entry name" value="L-ALA--D-GLU ENDOPEPTIDASE"/>
    <property type="match status" value="1"/>
</dbReference>
<dbReference type="Proteomes" id="UP000297638">
    <property type="component" value="Unassembled WGS sequence"/>
</dbReference>
<dbReference type="EMBL" id="SPDS01000003">
    <property type="protein sequence ID" value="TFH54627.1"/>
    <property type="molecule type" value="Genomic_DNA"/>
</dbReference>
<feature type="region of interest" description="Disordered" evidence="2">
    <location>
        <begin position="280"/>
        <end position="471"/>
    </location>
</feature>
<evidence type="ECO:0000256" key="2">
    <source>
        <dbReference type="SAM" id="MobiDB-lite"/>
    </source>
</evidence>
<keyword evidence="3" id="KW-0812">Transmembrane</keyword>
<dbReference type="Pfam" id="PF01551">
    <property type="entry name" value="Peptidase_M23"/>
    <property type="match status" value="1"/>
</dbReference>
<sequence length="471" mass="48658">MKRRHQVNRDLLLPGLPRRRKPLVIWSTSVIAALGLTATLSIPIMAQVGDSRQGDIPVGIDAVADPSMFNGPVYVSADAPLNAFGGSGKELAIDGRPVGMIDGADEESESTSEDNESTALLAGMVGELGKLPGDLQLMHPVKTRRISSPYGWRSNPTGPGNQIHIGQDYPISCGSPVYASEAGTVTVSAWAGHSGMRVTIDHGSNVQTGYSHNSKLIAKVGQRVEQGELIALAGTTGNSTGCHVHFEVIIDGRWHDPRNYLPTIAGQRQAMINSQRLTVNAGTAPKGNGSRAPERTPSGPDPDVIVPKDDTPVIPKPKPTPSDSQRPSPTESETPHGSQSPDGSKSPDGSQSPDGSKSPDASKSPDSSESPDGSQSPDGSKSPDASKSPDSSESPDGSQSPDGSKSPDASKSPESPEVVTDTPTKPAPVPDLDPSKSSSSGSETSKDSSSSAPAPSTTTKLVAPSGSATTE</sequence>